<evidence type="ECO:0000313" key="6">
    <source>
        <dbReference type="Proteomes" id="UP000218209"/>
    </source>
</evidence>
<keyword evidence="1" id="KW-0963">Cytoplasm</keyword>
<gene>
    <name evidence="5" type="ORF">BU14_0237s0007</name>
</gene>
<dbReference type="InterPro" id="IPR023194">
    <property type="entry name" value="eIF3-like_dom_sf"/>
</dbReference>
<dbReference type="PANTHER" id="PTHR21681:SF0">
    <property type="entry name" value="EUKARYOTIC TRANSLATION INITIATION FACTOR 3 SUBUNIT J"/>
    <property type="match status" value="1"/>
</dbReference>
<proteinExistence type="predicted"/>
<dbReference type="Pfam" id="PF08597">
    <property type="entry name" value="eIF3_subunit"/>
    <property type="match status" value="1"/>
</dbReference>
<dbReference type="PANTHER" id="PTHR21681">
    <property type="entry name" value="EUKARYOTIC TRANSLATION INITIATION FACTOR 3 SUBUNIT J"/>
    <property type="match status" value="1"/>
</dbReference>
<reference evidence="5 6" key="1">
    <citation type="submission" date="2017-03" db="EMBL/GenBank/DDBJ databases">
        <title>WGS assembly of Porphyra umbilicalis.</title>
        <authorList>
            <person name="Brawley S.H."/>
            <person name="Blouin N.A."/>
            <person name="Ficko-Blean E."/>
            <person name="Wheeler G.L."/>
            <person name="Lohr M."/>
            <person name="Goodson H.V."/>
            <person name="Jenkins J.W."/>
            <person name="Blaby-Haas C.E."/>
            <person name="Helliwell K.E."/>
            <person name="Chan C."/>
            <person name="Marriage T."/>
            <person name="Bhattacharya D."/>
            <person name="Klein A.S."/>
            <person name="Badis Y."/>
            <person name="Brodie J."/>
            <person name="Cao Y."/>
            <person name="Collen J."/>
            <person name="Dittami S.M."/>
            <person name="Gachon C.M."/>
            <person name="Green B.R."/>
            <person name="Karpowicz S."/>
            <person name="Kim J.W."/>
            <person name="Kudahl U."/>
            <person name="Lin S."/>
            <person name="Michel G."/>
            <person name="Mittag M."/>
            <person name="Olson B.J."/>
            <person name="Pangilinan J."/>
            <person name="Peng Y."/>
            <person name="Qiu H."/>
            <person name="Shu S."/>
            <person name="Singer J.T."/>
            <person name="Smith A.G."/>
            <person name="Sprecher B.N."/>
            <person name="Wagner V."/>
            <person name="Wang W."/>
            <person name="Wang Z.-Y."/>
            <person name="Yan J."/>
            <person name="Yarish C."/>
            <person name="Zoeuner-Riek S."/>
            <person name="Zhuang Y."/>
            <person name="Zou Y."/>
            <person name="Lindquist E.A."/>
            <person name="Grimwood J."/>
            <person name="Barry K."/>
            <person name="Rokhsar D.S."/>
            <person name="Schmutz J."/>
            <person name="Stiller J.W."/>
            <person name="Grossman A.R."/>
            <person name="Prochnik S.E."/>
        </authorList>
    </citation>
    <scope>NUCLEOTIDE SEQUENCE [LARGE SCALE GENOMIC DNA]</scope>
    <source>
        <strain evidence="5">4086291</strain>
    </source>
</reference>
<feature type="compositionally biased region" description="Low complexity" evidence="4">
    <location>
        <begin position="40"/>
        <end position="58"/>
    </location>
</feature>
<feature type="compositionally biased region" description="Acidic residues" evidence="4">
    <location>
        <begin position="1"/>
        <end position="10"/>
    </location>
</feature>
<evidence type="ECO:0000256" key="3">
    <source>
        <dbReference type="ARBA" id="ARBA00022917"/>
    </source>
</evidence>
<dbReference type="GO" id="GO:0005852">
    <property type="term" value="C:eukaryotic translation initiation factor 3 complex"/>
    <property type="evidence" value="ECO:0007669"/>
    <property type="project" value="InterPro"/>
</dbReference>
<keyword evidence="2" id="KW-0396">Initiation factor</keyword>
<sequence length="248" mass="26242">MSDWENDDWEPAVAVPGAVKQSWEGEDAESEDDAKQPEDAAATAAAAAAAAATATAAANRPKKKRAAMLKEREEAAEASRLAALDLQDEVAALTPAQRKARQQAVVEASDFENAKDMFSLRSAATAAAGGTPNADSIDDHPRPVSDADHDAFAALVAAKVSTVLVPRRPSKYVAMLKAIVRAAAADLSADDVKELASVCNVLANEKLKERSKADKGKKKKPVKKSLQMERGDFEGGAPSYDDGYDDFM</sequence>
<name>A0A1X6P3H8_PORUM</name>
<dbReference type="Gene3D" id="1.10.246.60">
    <property type="entry name" value="Eukaryotic translation initiation factor 3 like domains"/>
    <property type="match status" value="1"/>
</dbReference>
<feature type="region of interest" description="Disordered" evidence="4">
    <location>
        <begin position="1"/>
        <end position="78"/>
    </location>
</feature>
<feature type="compositionally biased region" description="Basic and acidic residues" evidence="4">
    <location>
        <begin position="68"/>
        <end position="77"/>
    </location>
</feature>
<dbReference type="GO" id="GO:0003743">
    <property type="term" value="F:translation initiation factor activity"/>
    <property type="evidence" value="ECO:0007669"/>
    <property type="project" value="UniProtKB-KW"/>
</dbReference>
<dbReference type="Proteomes" id="UP000218209">
    <property type="component" value="Unassembled WGS sequence"/>
</dbReference>
<dbReference type="AlphaFoldDB" id="A0A1X6P3H8"/>
<evidence type="ECO:0000313" key="5">
    <source>
        <dbReference type="EMBL" id="OSX75414.1"/>
    </source>
</evidence>
<feature type="region of interest" description="Disordered" evidence="4">
    <location>
        <begin position="209"/>
        <end position="248"/>
    </location>
</feature>
<keyword evidence="6" id="KW-1185">Reference proteome</keyword>
<evidence type="ECO:0000256" key="2">
    <source>
        <dbReference type="ARBA" id="ARBA00022540"/>
    </source>
</evidence>
<dbReference type="EMBL" id="KV918904">
    <property type="protein sequence ID" value="OSX75414.1"/>
    <property type="molecule type" value="Genomic_DNA"/>
</dbReference>
<dbReference type="InterPro" id="IPR013906">
    <property type="entry name" value="eIF3j"/>
</dbReference>
<protein>
    <submittedName>
        <fullName evidence="5">Uncharacterized protein</fullName>
    </submittedName>
</protein>
<dbReference type="OrthoDB" id="5154at2759"/>
<evidence type="ECO:0000256" key="4">
    <source>
        <dbReference type="SAM" id="MobiDB-lite"/>
    </source>
</evidence>
<keyword evidence="3" id="KW-0648">Protein biosynthesis</keyword>
<organism evidence="5 6">
    <name type="scientific">Porphyra umbilicalis</name>
    <name type="common">Purple laver</name>
    <name type="synonym">Red alga</name>
    <dbReference type="NCBI Taxonomy" id="2786"/>
    <lineage>
        <taxon>Eukaryota</taxon>
        <taxon>Rhodophyta</taxon>
        <taxon>Bangiophyceae</taxon>
        <taxon>Bangiales</taxon>
        <taxon>Bangiaceae</taxon>
        <taxon>Porphyra</taxon>
    </lineage>
</organism>
<evidence type="ECO:0000256" key="1">
    <source>
        <dbReference type="ARBA" id="ARBA00022490"/>
    </source>
</evidence>
<accession>A0A1X6P3H8</accession>